<evidence type="ECO:0000313" key="2">
    <source>
        <dbReference type="Proteomes" id="UP000177625"/>
    </source>
</evidence>
<name>A0A1E1MHD7_RHYSE</name>
<dbReference type="EMBL" id="FJVC01000337">
    <property type="protein sequence ID" value="CZT48483.1"/>
    <property type="molecule type" value="Genomic_DNA"/>
</dbReference>
<proteinExistence type="predicted"/>
<protein>
    <submittedName>
        <fullName evidence="1">Uncharacterized protein</fullName>
    </submittedName>
</protein>
<keyword evidence="2" id="KW-1185">Reference proteome</keyword>
<accession>A0A1E1MHD7</accession>
<dbReference type="Proteomes" id="UP000177625">
    <property type="component" value="Unassembled WGS sequence"/>
</dbReference>
<evidence type="ECO:0000313" key="1">
    <source>
        <dbReference type="EMBL" id="CZT48483.1"/>
    </source>
</evidence>
<gene>
    <name evidence="1" type="ORF">RSE6_09182</name>
</gene>
<dbReference type="AlphaFoldDB" id="A0A1E1MHD7"/>
<organism evidence="1 2">
    <name type="scientific">Rhynchosporium secalis</name>
    <name type="common">Barley scald fungus</name>
    <dbReference type="NCBI Taxonomy" id="38038"/>
    <lineage>
        <taxon>Eukaryota</taxon>
        <taxon>Fungi</taxon>
        <taxon>Dikarya</taxon>
        <taxon>Ascomycota</taxon>
        <taxon>Pezizomycotina</taxon>
        <taxon>Leotiomycetes</taxon>
        <taxon>Helotiales</taxon>
        <taxon>Ploettnerulaceae</taxon>
        <taxon>Rhynchosporium</taxon>
    </lineage>
</organism>
<sequence>MHRASPELPPNRPFVLSITWWKAALLDAFDAAAAAIHTKCVARASWGFPGIKATNTPTTGVSVSAELN</sequence>
<reference evidence="2" key="1">
    <citation type="submission" date="2016-03" db="EMBL/GenBank/DDBJ databases">
        <authorList>
            <person name="Guldener U."/>
        </authorList>
    </citation>
    <scope>NUCLEOTIDE SEQUENCE [LARGE SCALE GENOMIC DNA]</scope>
</reference>